<dbReference type="HOGENOM" id="CLU_647278_0_0_1"/>
<protein>
    <submittedName>
        <fullName evidence="3">Uncharacterized protein</fullName>
    </submittedName>
</protein>
<evidence type="ECO:0000313" key="3">
    <source>
        <dbReference type="EMBL" id="ADM11970.2"/>
    </source>
</evidence>
<sequence length="409" mass="47674">MEEYFRISDRTRTLEHQYTDLLTRRLRFETLLVEEDYSNLLAAHEEFISKAKTSEDNYKEQIDGLKAMVDQLNHDMAEREDNIRRLMEENINLVSMVQRLEEKSKEDQGVRKGLNELVEDRLWEAQDFKKMDEMHRIVKSVEDELRSNLSKLQEDCIRYRGDTERMSSEIEKLKLKNAEHIEKMKEIKESRSVLEDKMKKLEEENNRLMRENIHSDELRRFISEKDEIISALKENMRQKSEVIEMQKKMIASSPKESRVVLSNDVYNVFEEDLKAEESDGELELGDGYGTKEQLWNDISSQPKPVGKSAKSLGSGRKKTAAPKREKTRKVPPKLTATIDRSNARENADNKISGKLLDIQEAPKASEPSKKLFTPGFLLKPENSSYFADLTFNNSSPIIKKDQPNLPKKR</sequence>
<dbReference type="AlphaFoldDB" id="E0S8H6"/>
<feature type="coiled-coil region" evidence="1">
    <location>
        <begin position="163"/>
        <end position="218"/>
    </location>
</feature>
<dbReference type="RefSeq" id="XP_003073330.2">
    <property type="nucleotide sequence ID" value="XM_003073284.2"/>
</dbReference>
<reference evidence="3 4" key="2">
    <citation type="journal article" date="2012" name="Proc. Natl. Acad. Sci. U.S.A.">
        <title>Gain and loss of multiple functionally related, horizontally transferred genes in the reduced genomes of two microsporidian parasites.</title>
        <authorList>
            <person name="Pombert J.-F."/>
            <person name="Selman M."/>
            <person name="Burki F."/>
            <person name="Bardell F.T."/>
            <person name="Farinelli L."/>
            <person name="Solter L.F."/>
            <person name="Whitman D.W."/>
            <person name="Weiss L.M."/>
            <person name="Corradi N."/>
            <person name="Keeling P.J."/>
        </authorList>
    </citation>
    <scope>NUCLEOTIDE SEQUENCE [LARGE SCALE GENOMIC DNA]</scope>
    <source>
        <strain evidence="3 4">ATCC 50506</strain>
    </source>
</reference>
<dbReference type="Proteomes" id="UP000002313">
    <property type="component" value="Chromosome VIII"/>
</dbReference>
<reference evidence="3 4" key="1">
    <citation type="journal article" date="2010" name="Nat. Commun.">
        <title>The complete sequence of the smallest known nuclear genome from the microsporidian Encephalitozoon intestinalis.</title>
        <authorList>
            <person name="Corradi N."/>
            <person name="Pombert J.-F."/>
            <person name="Farinelli L."/>
            <person name="Didier E.S."/>
            <person name="Keeling P.J."/>
        </authorList>
    </citation>
    <scope>NUCLEOTIDE SEQUENCE [LARGE SCALE GENOMIC DNA]</scope>
    <source>
        <strain evidence="3 4">ATCC 50506</strain>
    </source>
</reference>
<organism evidence="3 4">
    <name type="scientific">Encephalitozoon intestinalis (strain ATCC 50506)</name>
    <name type="common">Microsporidian parasite</name>
    <name type="synonym">Septata intestinalis</name>
    <dbReference type="NCBI Taxonomy" id="876142"/>
    <lineage>
        <taxon>Eukaryota</taxon>
        <taxon>Fungi</taxon>
        <taxon>Fungi incertae sedis</taxon>
        <taxon>Microsporidia</taxon>
        <taxon>Unikaryonidae</taxon>
        <taxon>Encephalitozoon</taxon>
    </lineage>
</organism>
<gene>
    <name evidence="3" type="ORF">Eint_080340</name>
</gene>
<keyword evidence="1" id="KW-0175">Coiled coil</keyword>
<name>E0S8H6_ENCIT</name>
<evidence type="ECO:0000313" key="4">
    <source>
        <dbReference type="Proteomes" id="UP000002313"/>
    </source>
</evidence>
<feature type="compositionally biased region" description="Basic residues" evidence="2">
    <location>
        <begin position="315"/>
        <end position="331"/>
    </location>
</feature>
<dbReference type="EMBL" id="CP001949">
    <property type="protein sequence ID" value="ADM11970.2"/>
    <property type="molecule type" value="Genomic_DNA"/>
</dbReference>
<feature type="region of interest" description="Disordered" evidence="2">
    <location>
        <begin position="294"/>
        <end position="353"/>
    </location>
</feature>
<keyword evidence="4" id="KW-1185">Reference proteome</keyword>
<accession>E0S8H6</accession>
<evidence type="ECO:0000256" key="2">
    <source>
        <dbReference type="SAM" id="MobiDB-lite"/>
    </source>
</evidence>
<dbReference type="KEGG" id="ein:Eint_080340"/>
<feature type="coiled-coil region" evidence="1">
    <location>
        <begin position="55"/>
        <end position="103"/>
    </location>
</feature>
<dbReference type="OrthoDB" id="2194205at2759"/>
<dbReference type="GeneID" id="9698154"/>
<evidence type="ECO:0000256" key="1">
    <source>
        <dbReference type="SAM" id="Coils"/>
    </source>
</evidence>
<proteinExistence type="predicted"/>
<dbReference type="VEuPathDB" id="MicrosporidiaDB:Eint_080340"/>